<dbReference type="RefSeq" id="WP_147849976.1">
    <property type="nucleotide sequence ID" value="NZ_VDUZ01000034.1"/>
</dbReference>
<evidence type="ECO:0000313" key="2">
    <source>
        <dbReference type="EMBL" id="TXL72355.1"/>
    </source>
</evidence>
<dbReference type="InterPro" id="IPR032466">
    <property type="entry name" value="Metal_Hydrolase"/>
</dbReference>
<organism evidence="2 3">
    <name type="scientific">Vineibacter terrae</name>
    <dbReference type="NCBI Taxonomy" id="2586908"/>
    <lineage>
        <taxon>Bacteria</taxon>
        <taxon>Pseudomonadati</taxon>
        <taxon>Pseudomonadota</taxon>
        <taxon>Alphaproteobacteria</taxon>
        <taxon>Hyphomicrobiales</taxon>
        <taxon>Vineibacter</taxon>
    </lineage>
</organism>
<dbReference type="Gene3D" id="3.20.20.140">
    <property type="entry name" value="Metal-dependent hydrolases"/>
    <property type="match status" value="2"/>
</dbReference>
<dbReference type="PANTHER" id="PTHR11647">
    <property type="entry name" value="HYDRANTOINASE/DIHYDROPYRIMIDINASE FAMILY MEMBER"/>
    <property type="match status" value="1"/>
</dbReference>
<dbReference type="GO" id="GO:0005829">
    <property type="term" value="C:cytosol"/>
    <property type="evidence" value="ECO:0007669"/>
    <property type="project" value="TreeGrafter"/>
</dbReference>
<reference evidence="2 3" key="1">
    <citation type="submission" date="2019-06" db="EMBL/GenBank/DDBJ databases">
        <title>New taxonomy in bacterial strain CC-CFT640, isolated from vineyard.</title>
        <authorList>
            <person name="Lin S.-Y."/>
            <person name="Tsai C.-F."/>
            <person name="Young C.-C."/>
        </authorList>
    </citation>
    <scope>NUCLEOTIDE SEQUENCE [LARGE SCALE GENOMIC DNA]</scope>
    <source>
        <strain evidence="2 3">CC-CFT640</strain>
    </source>
</reference>
<keyword evidence="2" id="KW-0378">Hydrolase</keyword>
<proteinExistence type="predicted"/>
<dbReference type="SUPFAM" id="SSF51338">
    <property type="entry name" value="Composite domain of metallo-dependent hydrolases"/>
    <property type="match status" value="1"/>
</dbReference>
<gene>
    <name evidence="2" type="ORF">FHP25_26110</name>
</gene>
<dbReference type="InterPro" id="IPR011059">
    <property type="entry name" value="Metal-dep_hydrolase_composite"/>
</dbReference>
<dbReference type="Gene3D" id="2.30.40.10">
    <property type="entry name" value="Urease, subunit C, domain 1"/>
    <property type="match status" value="1"/>
</dbReference>
<evidence type="ECO:0000313" key="3">
    <source>
        <dbReference type="Proteomes" id="UP000321638"/>
    </source>
</evidence>
<name>A0A5C8PF03_9HYPH</name>
<dbReference type="GO" id="GO:0016812">
    <property type="term" value="F:hydrolase activity, acting on carbon-nitrogen (but not peptide) bonds, in cyclic amides"/>
    <property type="evidence" value="ECO:0007669"/>
    <property type="project" value="TreeGrafter"/>
</dbReference>
<dbReference type="OrthoDB" id="9775607at2"/>
<accession>A0A5C8PF03</accession>
<dbReference type="InterPro" id="IPR050378">
    <property type="entry name" value="Metallo-dep_Hydrolases_sf"/>
</dbReference>
<dbReference type="Proteomes" id="UP000321638">
    <property type="component" value="Unassembled WGS sequence"/>
</dbReference>
<protein>
    <submittedName>
        <fullName evidence="2">Amidohydrolase family protein</fullName>
    </submittedName>
</protein>
<dbReference type="EMBL" id="VDUZ01000034">
    <property type="protein sequence ID" value="TXL72355.1"/>
    <property type="molecule type" value="Genomic_DNA"/>
</dbReference>
<dbReference type="SUPFAM" id="SSF51556">
    <property type="entry name" value="Metallo-dependent hydrolases"/>
    <property type="match status" value="1"/>
</dbReference>
<dbReference type="InterPro" id="IPR013108">
    <property type="entry name" value="Amidohydro_3"/>
</dbReference>
<evidence type="ECO:0000259" key="1">
    <source>
        <dbReference type="Pfam" id="PF07969"/>
    </source>
</evidence>
<dbReference type="PANTHER" id="PTHR11647:SF1">
    <property type="entry name" value="COLLAPSIN RESPONSE MEDIATOR PROTEIN"/>
    <property type="match status" value="1"/>
</dbReference>
<dbReference type="CDD" id="cd01297">
    <property type="entry name" value="D-aminoacylase"/>
    <property type="match status" value="1"/>
</dbReference>
<sequence>MSNHRLIIRGGTVVDGTGAEPRIADVEIVDGRIASVGAASGRGDEEVDARGLLVTPGFVDIHTHYDGQVTWSHQVTPSSAHGVTTALMGNCGVGFAPCRPTERDMLIRLMEGVEDIPGVVLNEGLPWNWESFPDFLDALSTRRYDIDVAAQVPHAALRVYVMGERGANREPATAEDRRLMARLAAEGVQAGAIGFSTSRTLAHRTSDGQPTPTLNAAEAELMEIAVAIGKTGRGVLQVITDHPGDDGEFALLRRLAESSGRPMSISLAQADRAPGKWRRALDLIRRAVDDGLEIRAQVCGRAVGLLYGIELSMNPFCTHPSWAAIADLPLAGKVAALRDPQMRRRLLDEEPGDPALRDRLFNFEKLFPLRDPPDYEPAPDASIAALAARAGRRPADLAYDLLLERDGRAILYRPLLNYATGALDECREMLQHRDTIIGLGDGGAHCGIICDASLPTFMLTHWTRDRRRGPRLSLPDVVRAQSRDTALAVGLTDRGLIAPGYKADINVIDHDRLRLHAPEIVYDLPSGGRRLIQRSEGYRATIVSGTITTRDDQPTGALPGRLVRGGAAVVA</sequence>
<feature type="domain" description="Amidohydrolase 3" evidence="1">
    <location>
        <begin position="45"/>
        <end position="548"/>
    </location>
</feature>
<comment type="caution">
    <text evidence="2">The sequence shown here is derived from an EMBL/GenBank/DDBJ whole genome shotgun (WGS) entry which is preliminary data.</text>
</comment>
<keyword evidence="3" id="KW-1185">Reference proteome</keyword>
<dbReference type="AlphaFoldDB" id="A0A5C8PF03"/>
<dbReference type="Pfam" id="PF07969">
    <property type="entry name" value="Amidohydro_3"/>
    <property type="match status" value="1"/>
</dbReference>